<evidence type="ECO:0000313" key="2">
    <source>
        <dbReference type="Proteomes" id="UP001320420"/>
    </source>
</evidence>
<gene>
    <name evidence="1" type="ORF">SLS62_000418</name>
</gene>
<dbReference type="Proteomes" id="UP001320420">
    <property type="component" value="Unassembled WGS sequence"/>
</dbReference>
<comment type="caution">
    <text evidence="1">The sequence shown here is derived from an EMBL/GenBank/DDBJ whole genome shotgun (WGS) entry which is preliminary data.</text>
</comment>
<name>A0AAN9V0R5_9PEZI</name>
<evidence type="ECO:0000313" key="1">
    <source>
        <dbReference type="EMBL" id="KAK7757406.1"/>
    </source>
</evidence>
<protein>
    <submittedName>
        <fullName evidence="1">Uncharacterized protein</fullName>
    </submittedName>
</protein>
<accession>A0AAN9V0R5</accession>
<organism evidence="1 2">
    <name type="scientific">Diatrype stigma</name>
    <dbReference type="NCBI Taxonomy" id="117547"/>
    <lineage>
        <taxon>Eukaryota</taxon>
        <taxon>Fungi</taxon>
        <taxon>Dikarya</taxon>
        <taxon>Ascomycota</taxon>
        <taxon>Pezizomycotina</taxon>
        <taxon>Sordariomycetes</taxon>
        <taxon>Xylariomycetidae</taxon>
        <taxon>Xylariales</taxon>
        <taxon>Diatrypaceae</taxon>
        <taxon>Diatrype</taxon>
    </lineage>
</organism>
<sequence length="62" mass="7081">MRSSYEAGKYAEGIEFADKALALLKEKPEDDQKRQKLMARSAKAHVFLSDTSRAEDTNYTIR</sequence>
<dbReference type="EMBL" id="JAKJXP020000002">
    <property type="protein sequence ID" value="KAK7757406.1"/>
    <property type="molecule type" value="Genomic_DNA"/>
</dbReference>
<keyword evidence="2" id="KW-1185">Reference proteome</keyword>
<dbReference type="AlphaFoldDB" id="A0AAN9V0R5"/>
<reference evidence="1 2" key="1">
    <citation type="submission" date="2024-02" db="EMBL/GenBank/DDBJ databases">
        <title>De novo assembly and annotation of 12 fungi associated with fruit tree decline syndrome in Ontario, Canada.</title>
        <authorList>
            <person name="Sulman M."/>
            <person name="Ellouze W."/>
            <person name="Ilyukhin E."/>
        </authorList>
    </citation>
    <scope>NUCLEOTIDE SEQUENCE [LARGE SCALE GENOMIC DNA]</scope>
    <source>
        <strain evidence="1 2">M11/M66-122</strain>
    </source>
</reference>
<proteinExistence type="predicted"/>